<evidence type="ECO:0000313" key="2">
    <source>
        <dbReference type="EMBL" id="MBE1612935.1"/>
    </source>
</evidence>
<protein>
    <recommendedName>
        <fullName evidence="1">Mycothiol-dependent maleylpyruvate isomerase metal-binding domain-containing protein</fullName>
    </recommendedName>
</protein>
<dbReference type="EMBL" id="JADBEM010000001">
    <property type="protein sequence ID" value="MBE1612935.1"/>
    <property type="molecule type" value="Genomic_DNA"/>
</dbReference>
<accession>A0A927N597</accession>
<proteinExistence type="predicted"/>
<organism evidence="2 3">
    <name type="scientific">Actinopolymorpha pittospori</name>
    <dbReference type="NCBI Taxonomy" id="648752"/>
    <lineage>
        <taxon>Bacteria</taxon>
        <taxon>Bacillati</taxon>
        <taxon>Actinomycetota</taxon>
        <taxon>Actinomycetes</taxon>
        <taxon>Propionibacteriales</taxon>
        <taxon>Actinopolymorphaceae</taxon>
        <taxon>Actinopolymorpha</taxon>
    </lineage>
</organism>
<keyword evidence="3" id="KW-1185">Reference proteome</keyword>
<reference evidence="2" key="1">
    <citation type="submission" date="2020-10" db="EMBL/GenBank/DDBJ databases">
        <title>Sequencing the genomes of 1000 actinobacteria strains.</title>
        <authorList>
            <person name="Klenk H.-P."/>
        </authorList>
    </citation>
    <scope>NUCLEOTIDE SEQUENCE</scope>
    <source>
        <strain evidence="2">DSM 45354</strain>
    </source>
</reference>
<dbReference type="GO" id="GO:0046872">
    <property type="term" value="F:metal ion binding"/>
    <property type="evidence" value="ECO:0007669"/>
    <property type="project" value="InterPro"/>
</dbReference>
<sequence>MQGLLVYAGQLAIRKQEARYVRLFPRPTTDTMPPSELLEGFEAAGRLLAMVVRGSPPEVRAWSPRGCADPEGYAGAGCVEALVHGWDVATGLRLSYDPPRDVCARVLARMFPDLGAGTDDPWAAILWATGRADLPGQPTQTEWRWDATPQPLD</sequence>
<comment type="caution">
    <text evidence="2">The sequence shown here is derived from an EMBL/GenBank/DDBJ whole genome shotgun (WGS) entry which is preliminary data.</text>
</comment>
<evidence type="ECO:0000259" key="1">
    <source>
        <dbReference type="Pfam" id="PF11716"/>
    </source>
</evidence>
<evidence type="ECO:0000313" key="3">
    <source>
        <dbReference type="Proteomes" id="UP000638648"/>
    </source>
</evidence>
<name>A0A927N597_9ACTN</name>
<dbReference type="RefSeq" id="WP_202896918.1">
    <property type="nucleotide sequence ID" value="NZ_BAABJL010000239.1"/>
</dbReference>
<dbReference type="AlphaFoldDB" id="A0A927N597"/>
<gene>
    <name evidence="2" type="ORF">HEB94_009783</name>
</gene>
<dbReference type="Pfam" id="PF11716">
    <property type="entry name" value="MDMPI_N"/>
    <property type="match status" value="1"/>
</dbReference>
<dbReference type="InterPro" id="IPR024344">
    <property type="entry name" value="MDMPI_metal-binding"/>
</dbReference>
<feature type="domain" description="Mycothiol-dependent maleylpyruvate isomerase metal-binding" evidence="1">
    <location>
        <begin position="31"/>
        <end position="89"/>
    </location>
</feature>
<dbReference type="Proteomes" id="UP000638648">
    <property type="component" value="Unassembled WGS sequence"/>
</dbReference>